<keyword evidence="5" id="KW-1185">Reference proteome</keyword>
<dbReference type="CDD" id="cd00293">
    <property type="entry name" value="USP-like"/>
    <property type="match status" value="1"/>
</dbReference>
<dbReference type="SUPFAM" id="SSF52402">
    <property type="entry name" value="Adenine nucleotide alpha hydrolases-like"/>
    <property type="match status" value="1"/>
</dbReference>
<dbReference type="PIRSF" id="PIRSF006276">
    <property type="entry name" value="UspA"/>
    <property type="match status" value="1"/>
</dbReference>
<sequence length="145" mass="15799">MYNHILIPTDGSPLSSVATEKSLAFARDAGAKVTVLTVVEPFRVFSTESKQLSKTKEEYERLSREEASKYLTEAELKAKTLGVPCQALMVLSDQPYKAIIEIATDNGCDLIAMASHGRKVASALLLGSETVKVLTHSTIPVLVYR</sequence>
<dbReference type="EMBL" id="PXYL01000017">
    <property type="protein sequence ID" value="PSJ56609.1"/>
    <property type="molecule type" value="Genomic_DNA"/>
</dbReference>
<dbReference type="GO" id="GO:0005737">
    <property type="term" value="C:cytoplasm"/>
    <property type="evidence" value="ECO:0007669"/>
    <property type="project" value="UniProtKB-SubCell"/>
</dbReference>
<proteinExistence type="inferred from homology"/>
<comment type="similarity">
    <text evidence="1 2">Belongs to the universal stress protein A family.</text>
</comment>
<dbReference type="PRINTS" id="PR01438">
    <property type="entry name" value="UNVRSLSTRESS"/>
</dbReference>
<dbReference type="OrthoDB" id="5564966at2"/>
<organism evidence="4 5">
    <name type="scientific">Pseudaminobacter soli</name>
    <name type="common">ex Li et al. 2025</name>
    <dbReference type="NCBI Taxonomy" id="1295366"/>
    <lineage>
        <taxon>Bacteria</taxon>
        <taxon>Pseudomonadati</taxon>
        <taxon>Pseudomonadota</taxon>
        <taxon>Alphaproteobacteria</taxon>
        <taxon>Hyphomicrobiales</taxon>
        <taxon>Phyllobacteriaceae</taxon>
        <taxon>Pseudaminobacter</taxon>
    </lineage>
</organism>
<dbReference type="InterPro" id="IPR006015">
    <property type="entry name" value="Universal_stress_UspA"/>
</dbReference>
<feature type="domain" description="UspA" evidence="3">
    <location>
        <begin position="1"/>
        <end position="145"/>
    </location>
</feature>
<protein>
    <recommendedName>
        <fullName evidence="2">Universal stress protein</fullName>
    </recommendedName>
</protein>
<accession>A0A2P7S2C1</accession>
<dbReference type="Pfam" id="PF00582">
    <property type="entry name" value="Usp"/>
    <property type="match status" value="1"/>
</dbReference>
<dbReference type="InterPro" id="IPR014729">
    <property type="entry name" value="Rossmann-like_a/b/a_fold"/>
</dbReference>
<name>A0A2P7S2C1_9HYPH</name>
<gene>
    <name evidence="4" type="ORF">C7I85_23885</name>
</gene>
<dbReference type="AlphaFoldDB" id="A0A2P7S2C1"/>
<evidence type="ECO:0000313" key="5">
    <source>
        <dbReference type="Proteomes" id="UP000240653"/>
    </source>
</evidence>
<evidence type="ECO:0000259" key="3">
    <source>
        <dbReference type="Pfam" id="PF00582"/>
    </source>
</evidence>
<dbReference type="RefSeq" id="WP_106726527.1">
    <property type="nucleotide sequence ID" value="NZ_PXYL01000017.1"/>
</dbReference>
<keyword evidence="2" id="KW-0963">Cytoplasm</keyword>
<comment type="caution">
    <text evidence="4">The sequence shown here is derived from an EMBL/GenBank/DDBJ whole genome shotgun (WGS) entry which is preliminary data.</text>
</comment>
<dbReference type="Gene3D" id="3.40.50.620">
    <property type="entry name" value="HUPs"/>
    <property type="match status" value="1"/>
</dbReference>
<evidence type="ECO:0000256" key="2">
    <source>
        <dbReference type="PIRNR" id="PIRNR006276"/>
    </source>
</evidence>
<dbReference type="Proteomes" id="UP000240653">
    <property type="component" value="Unassembled WGS sequence"/>
</dbReference>
<reference evidence="4 5" key="1">
    <citation type="submission" date="2018-03" db="EMBL/GenBank/DDBJ databases">
        <title>The draft genome of Mesorhizobium soli JCM 19897.</title>
        <authorList>
            <person name="Li L."/>
            <person name="Liu L."/>
            <person name="Liang L."/>
            <person name="Wang T."/>
            <person name="Zhang X."/>
        </authorList>
    </citation>
    <scope>NUCLEOTIDE SEQUENCE [LARGE SCALE GENOMIC DNA]</scope>
    <source>
        <strain evidence="4 5">JCM 19897</strain>
    </source>
</reference>
<dbReference type="PANTHER" id="PTHR46268:SF15">
    <property type="entry name" value="UNIVERSAL STRESS PROTEIN HP_0031"/>
    <property type="match status" value="1"/>
</dbReference>
<evidence type="ECO:0000256" key="1">
    <source>
        <dbReference type="ARBA" id="ARBA00008791"/>
    </source>
</evidence>
<dbReference type="InterPro" id="IPR006016">
    <property type="entry name" value="UspA"/>
</dbReference>
<comment type="subcellular location">
    <subcellularLocation>
        <location evidence="2">Cytoplasm</location>
    </subcellularLocation>
</comment>
<dbReference type="PANTHER" id="PTHR46268">
    <property type="entry name" value="STRESS RESPONSE PROTEIN NHAX"/>
    <property type="match status" value="1"/>
</dbReference>
<evidence type="ECO:0000313" key="4">
    <source>
        <dbReference type="EMBL" id="PSJ56609.1"/>
    </source>
</evidence>